<keyword evidence="2" id="KW-1003">Cell membrane</keyword>
<evidence type="ECO:0000256" key="1">
    <source>
        <dbReference type="ARBA" id="ARBA00004651"/>
    </source>
</evidence>
<accession>A0A0H3EET1</accession>
<dbReference type="FunFam" id="3.90.550.10:FF:000079">
    <property type="entry name" value="Probable glycosyl transferase"/>
    <property type="match status" value="1"/>
</dbReference>
<dbReference type="CDD" id="cd04187">
    <property type="entry name" value="DPM1_like_bac"/>
    <property type="match status" value="1"/>
</dbReference>
<dbReference type="PANTHER" id="PTHR48090">
    <property type="entry name" value="UNDECAPRENYL-PHOSPHATE 4-DEOXY-4-FORMAMIDO-L-ARABINOSE TRANSFERASE-RELATED"/>
    <property type="match status" value="1"/>
</dbReference>
<feature type="transmembrane region" description="Helical" evidence="9">
    <location>
        <begin position="267"/>
        <end position="292"/>
    </location>
</feature>
<gene>
    <name evidence="11" type="ordered locus">BBPR_1773</name>
</gene>
<comment type="subcellular location">
    <subcellularLocation>
        <location evidence="1">Cell membrane</location>
        <topology evidence="1">Multi-pass membrane protein</topology>
    </subcellularLocation>
</comment>
<keyword evidence="7 9" id="KW-0472">Membrane</keyword>
<proteinExistence type="inferred from homology"/>
<keyword evidence="3 11" id="KW-0328">Glycosyltransferase</keyword>
<comment type="similarity">
    <text evidence="8">Belongs to the glycosyltransferase 2 family. GtrB subfamily.</text>
</comment>
<dbReference type="RefSeq" id="WP_013390345.1">
    <property type="nucleotide sequence ID" value="NC_014638.1"/>
</dbReference>
<name>A0A0H3EET1_BIFBP</name>
<evidence type="ECO:0000256" key="3">
    <source>
        <dbReference type="ARBA" id="ARBA00022676"/>
    </source>
</evidence>
<dbReference type="AlphaFoldDB" id="A0A0H3EET1"/>
<dbReference type="GO" id="GO:0005886">
    <property type="term" value="C:plasma membrane"/>
    <property type="evidence" value="ECO:0007669"/>
    <property type="project" value="UniProtKB-SubCell"/>
</dbReference>
<dbReference type="HOGENOM" id="CLU_033536_0_1_11"/>
<keyword evidence="4 11" id="KW-0808">Transferase</keyword>
<keyword evidence="5 9" id="KW-0812">Transmembrane</keyword>
<organism evidence="11 12">
    <name type="scientific">Bifidobacterium bifidum (strain PRL2010)</name>
    <dbReference type="NCBI Taxonomy" id="702459"/>
    <lineage>
        <taxon>Bacteria</taxon>
        <taxon>Bacillati</taxon>
        <taxon>Actinomycetota</taxon>
        <taxon>Actinomycetes</taxon>
        <taxon>Bifidobacteriales</taxon>
        <taxon>Bifidobacteriaceae</taxon>
        <taxon>Bifidobacterium</taxon>
    </lineage>
</organism>
<evidence type="ECO:0000313" key="12">
    <source>
        <dbReference type="Proteomes" id="UP000002312"/>
    </source>
</evidence>
<dbReference type="InterPro" id="IPR029044">
    <property type="entry name" value="Nucleotide-diphossugar_trans"/>
</dbReference>
<sequence length="316" mass="36131">MTILIPCYNEEESLPMLFARLTTLSENAQLAPDDDDRIDYRFLFVDDGSKDSTRDEIREFASNRFDTGFIFLSRNFGKEHAMLAGIDAVDTDALVIIDADLQDPPELIGDMVKLWRQGYEDVYARRRSRKGESWFKKATSHLYYTLLQKVSSVQIQRDTGDFRLLDRKCVTALQHLRESERNSKALFSWIGFKKIEFLYDRDPRCAGKTKWNYWKLMKLAIDGFTSFTVAPLRAVTICGGIVSLSAIIYALVVFVHTIVNGVDVPGYASLMIVVLVLGGIQLLALGVIGEYLGRTFIQTKNRPNYLIEEEQRPKER</sequence>
<protein>
    <submittedName>
        <fullName evidence="11">Glycosyltransferase</fullName>
        <ecNumber evidence="11">2.4.1.83</ecNumber>
    </submittedName>
</protein>
<dbReference type="KEGG" id="bbp:BBPR_1773"/>
<dbReference type="Pfam" id="PF00535">
    <property type="entry name" value="Glycos_transf_2"/>
    <property type="match status" value="1"/>
</dbReference>
<evidence type="ECO:0000313" key="11">
    <source>
        <dbReference type="EMBL" id="ADP36790.1"/>
    </source>
</evidence>
<dbReference type="Proteomes" id="UP000002312">
    <property type="component" value="Chromosome"/>
</dbReference>
<dbReference type="GO" id="GO:0004582">
    <property type="term" value="F:dolichyl-phosphate beta-D-mannosyltransferase activity"/>
    <property type="evidence" value="ECO:0007669"/>
    <property type="project" value="UniProtKB-EC"/>
</dbReference>
<reference evidence="11 12" key="1">
    <citation type="journal article" date="2010" name="Proc. Natl. Acad. Sci. U.S.A.">
        <title>Genome analysis of Bifidobacterium bifidum PRL2010 reveals metabolic pathways for host-derived glycan foraging.</title>
        <authorList>
            <person name="Turroni F."/>
            <person name="Bottacini F."/>
            <person name="Foroni E."/>
            <person name="Mulder I."/>
            <person name="Kim J.H."/>
            <person name="Zomer A."/>
            <person name="Sanchez B."/>
            <person name="Bidossi A."/>
            <person name="Ferrarini A."/>
            <person name="Giubellini V."/>
            <person name="Delledonne M."/>
            <person name="Henrissat B."/>
            <person name="Coutinho P."/>
            <person name="Oggioni M."/>
            <person name="Fitzgerald G.F."/>
            <person name="Mills D."/>
            <person name="Margolles A."/>
            <person name="Kelly D."/>
            <person name="van Sinderen D."/>
            <person name="Ventura M."/>
        </authorList>
    </citation>
    <scope>NUCLEOTIDE SEQUENCE [LARGE SCALE GENOMIC DNA]</scope>
    <source>
        <strain evidence="11 12">PRL2010</strain>
    </source>
</reference>
<evidence type="ECO:0000256" key="7">
    <source>
        <dbReference type="ARBA" id="ARBA00023136"/>
    </source>
</evidence>
<dbReference type="Gene3D" id="3.90.550.10">
    <property type="entry name" value="Spore Coat Polysaccharide Biosynthesis Protein SpsA, Chain A"/>
    <property type="match status" value="1"/>
</dbReference>
<feature type="transmembrane region" description="Helical" evidence="9">
    <location>
        <begin position="234"/>
        <end position="255"/>
    </location>
</feature>
<feature type="domain" description="Glycosyltransferase 2-like" evidence="10">
    <location>
        <begin position="2"/>
        <end position="168"/>
    </location>
</feature>
<evidence type="ECO:0000256" key="6">
    <source>
        <dbReference type="ARBA" id="ARBA00022989"/>
    </source>
</evidence>
<dbReference type="EC" id="2.4.1.83" evidence="11"/>
<dbReference type="eggNOG" id="COG0463">
    <property type="taxonomic scope" value="Bacteria"/>
</dbReference>
<evidence type="ECO:0000256" key="2">
    <source>
        <dbReference type="ARBA" id="ARBA00022475"/>
    </source>
</evidence>
<evidence type="ECO:0000259" key="10">
    <source>
        <dbReference type="Pfam" id="PF00535"/>
    </source>
</evidence>
<dbReference type="PATRIC" id="fig|702459.3.peg.1831"/>
<evidence type="ECO:0000256" key="5">
    <source>
        <dbReference type="ARBA" id="ARBA00022692"/>
    </source>
</evidence>
<dbReference type="OrthoDB" id="9811884at2"/>
<dbReference type="EMBL" id="CP001840">
    <property type="protein sequence ID" value="ADP36790.1"/>
    <property type="molecule type" value="Genomic_DNA"/>
</dbReference>
<keyword evidence="6 9" id="KW-1133">Transmembrane helix</keyword>
<dbReference type="InterPro" id="IPR001173">
    <property type="entry name" value="Glyco_trans_2-like"/>
</dbReference>
<evidence type="ECO:0000256" key="9">
    <source>
        <dbReference type="SAM" id="Phobius"/>
    </source>
</evidence>
<evidence type="ECO:0000256" key="8">
    <source>
        <dbReference type="ARBA" id="ARBA00038152"/>
    </source>
</evidence>
<evidence type="ECO:0000256" key="4">
    <source>
        <dbReference type="ARBA" id="ARBA00022679"/>
    </source>
</evidence>
<dbReference type="InterPro" id="IPR050256">
    <property type="entry name" value="Glycosyltransferase_2"/>
</dbReference>
<dbReference type="PANTHER" id="PTHR48090:SF8">
    <property type="entry name" value="GLYCOSYLTRANSFERASE CSBB-RELATED"/>
    <property type="match status" value="1"/>
</dbReference>
<dbReference type="SUPFAM" id="SSF53448">
    <property type="entry name" value="Nucleotide-diphospho-sugar transferases"/>
    <property type="match status" value="1"/>
</dbReference>